<evidence type="ECO:0000313" key="2">
    <source>
        <dbReference type="Proteomes" id="UP000041254"/>
    </source>
</evidence>
<keyword evidence="2" id="KW-1185">Reference proteome</keyword>
<dbReference type="EMBL" id="CDMY01000206">
    <property type="protein sequence ID" value="CEL94110.1"/>
    <property type="molecule type" value="Genomic_DNA"/>
</dbReference>
<dbReference type="PhylomeDB" id="A0A0G4EDT8"/>
<dbReference type="VEuPathDB" id="CryptoDB:Vbra_11473"/>
<accession>A0A0G4EDT8</accession>
<dbReference type="Proteomes" id="UP000041254">
    <property type="component" value="Unassembled WGS sequence"/>
</dbReference>
<sequence length="433" mass="47806">MSAAKHQKSSHTVSEKDPGSHRFLGLERLEKELLWDISSRTSTAERVPLSCVSKDLRKAANSSTYGIYRDLVITEDDIGVWKRLDSSHHARSGNLLDKHLGNIRSANVALERAHWNEEIPFLPIAADSMEASRATLRSIHIHGPPKPHSCPEPPQGPGGREPVVFERVTELRVTNNQWLEHFRRRQWVFPNLLTLEVGQLCAKDDGLSCSCKNGHSSDTRMGLSKCEPCSIGCLTHILAHSPKLRSLTAISIDIAPGEDLDAFTEAVGRCPDLTCIAGLATPEGSDMGLLKGLRDALDTHWQTIHKKFVPKRLVIRHQFRFDPAFGGKTISRCINDLLGWARKVNCSVELLPLTDEKGCPWAQPSLPPCRDIMIDCQVQSVGSAAPAPTGRVRQVIQERANKADKVDMVVGGTPLHKSMQPLLVFPSVSRLAL</sequence>
<organism evidence="1 2">
    <name type="scientific">Vitrella brassicaformis (strain CCMP3155)</name>
    <dbReference type="NCBI Taxonomy" id="1169540"/>
    <lineage>
        <taxon>Eukaryota</taxon>
        <taxon>Sar</taxon>
        <taxon>Alveolata</taxon>
        <taxon>Colpodellida</taxon>
        <taxon>Vitrellaceae</taxon>
        <taxon>Vitrella</taxon>
    </lineage>
</organism>
<dbReference type="AlphaFoldDB" id="A0A0G4EDT8"/>
<proteinExistence type="predicted"/>
<reference evidence="1 2" key="1">
    <citation type="submission" date="2014-11" db="EMBL/GenBank/DDBJ databases">
        <authorList>
            <person name="Zhu J."/>
            <person name="Qi W."/>
            <person name="Song R."/>
        </authorList>
    </citation>
    <scope>NUCLEOTIDE SEQUENCE [LARGE SCALE GENOMIC DNA]</scope>
</reference>
<protein>
    <recommendedName>
        <fullName evidence="3">F-box domain-containing protein</fullName>
    </recommendedName>
</protein>
<dbReference type="InParanoid" id="A0A0G4EDT8"/>
<name>A0A0G4EDT8_VITBC</name>
<evidence type="ECO:0008006" key="3">
    <source>
        <dbReference type="Google" id="ProtNLM"/>
    </source>
</evidence>
<gene>
    <name evidence="1" type="ORF">Vbra_11473</name>
</gene>
<evidence type="ECO:0000313" key="1">
    <source>
        <dbReference type="EMBL" id="CEL94110.1"/>
    </source>
</evidence>